<dbReference type="Gene3D" id="3.40.50.150">
    <property type="entry name" value="Vaccinia Virus protein VP39"/>
    <property type="match status" value="1"/>
</dbReference>
<accession>A0ABY4EJR0</accession>
<organism evidence="1 2">
    <name type="scientific">Halobacillus salinarum</name>
    <dbReference type="NCBI Taxonomy" id="2932257"/>
    <lineage>
        <taxon>Bacteria</taxon>
        <taxon>Bacillati</taxon>
        <taxon>Bacillota</taxon>
        <taxon>Bacilli</taxon>
        <taxon>Bacillales</taxon>
        <taxon>Bacillaceae</taxon>
        <taxon>Halobacillus</taxon>
    </lineage>
</organism>
<sequence>MKPTIIPQINFEDVWQEGMKNWEGQLPERMISDEAEESFWSTFMHKKKESNDFDLFAAQFFHRISQFISGEDHVLEIGPGWGNYTFPMLQQVQSLTVVDSSIAVLEYLVEKSQEYDKNLLTVHEKWENFHGNRLYDIVLGINCFYRMFEIKQALININNHASKRCLIGMTTGPLQPHYLDLENQYGYNIKHPRRDYIHLLNLLYELGIRADCELVPLKREYTFDSYPELIKKCSSKLLHQNFQEADISKCIDPYISFKEGKYHYPHHFHGAIITWKPVKFNPMKTK</sequence>
<dbReference type="InterPro" id="IPR029063">
    <property type="entry name" value="SAM-dependent_MTases_sf"/>
</dbReference>
<keyword evidence="1" id="KW-0808">Transferase</keyword>
<dbReference type="Proteomes" id="UP000831787">
    <property type="component" value="Chromosome"/>
</dbReference>
<dbReference type="SUPFAM" id="SSF53335">
    <property type="entry name" value="S-adenosyl-L-methionine-dependent methyltransferases"/>
    <property type="match status" value="1"/>
</dbReference>
<keyword evidence="2" id="KW-1185">Reference proteome</keyword>
<dbReference type="GO" id="GO:0008168">
    <property type="term" value="F:methyltransferase activity"/>
    <property type="evidence" value="ECO:0007669"/>
    <property type="project" value="UniProtKB-KW"/>
</dbReference>
<proteinExistence type="predicted"/>
<protein>
    <submittedName>
        <fullName evidence="1">Methyltransferase</fullName>
    </submittedName>
</protein>
<dbReference type="GO" id="GO:0032259">
    <property type="term" value="P:methylation"/>
    <property type="evidence" value="ECO:0007669"/>
    <property type="project" value="UniProtKB-KW"/>
</dbReference>
<reference evidence="1 2" key="1">
    <citation type="submission" date="2022-04" db="EMBL/GenBank/DDBJ databases">
        <title>Halobacillus sp. isolated from saltern.</title>
        <authorList>
            <person name="Won M."/>
            <person name="Lee C.-M."/>
            <person name="Woen H.-Y."/>
            <person name="Kwon S.-W."/>
        </authorList>
    </citation>
    <scope>NUCLEOTIDE SEQUENCE [LARGE SCALE GENOMIC DNA]</scope>
    <source>
        <strain evidence="1 2">SSBR10-3</strain>
    </source>
</reference>
<dbReference type="EMBL" id="CP095073">
    <property type="protein sequence ID" value="UOQ44308.1"/>
    <property type="molecule type" value="Genomic_DNA"/>
</dbReference>
<evidence type="ECO:0000313" key="2">
    <source>
        <dbReference type="Proteomes" id="UP000831787"/>
    </source>
</evidence>
<evidence type="ECO:0000313" key="1">
    <source>
        <dbReference type="EMBL" id="UOQ44308.1"/>
    </source>
</evidence>
<gene>
    <name evidence="1" type="ORF">MUN89_21075</name>
</gene>
<keyword evidence="1" id="KW-0489">Methyltransferase</keyword>
<dbReference type="RefSeq" id="WP_244710156.1">
    <property type="nucleotide sequence ID" value="NZ_CP095073.1"/>
</dbReference>
<name>A0ABY4EJR0_9BACI</name>